<dbReference type="SUPFAM" id="SSF51182">
    <property type="entry name" value="RmlC-like cupins"/>
    <property type="match status" value="1"/>
</dbReference>
<dbReference type="SUPFAM" id="SSF46689">
    <property type="entry name" value="Homeodomain-like"/>
    <property type="match status" value="2"/>
</dbReference>
<feature type="domain" description="HTH araC/xylS-type" evidence="4">
    <location>
        <begin position="169"/>
        <end position="266"/>
    </location>
</feature>
<keyword evidence="3" id="KW-0804">Transcription</keyword>
<dbReference type="Pfam" id="PF02311">
    <property type="entry name" value="AraC_binding"/>
    <property type="match status" value="1"/>
</dbReference>
<dbReference type="Proteomes" id="UP000076563">
    <property type="component" value="Unassembled WGS sequence"/>
</dbReference>
<keyword evidence="2" id="KW-0238">DNA-binding</keyword>
<dbReference type="Gene3D" id="2.60.120.10">
    <property type="entry name" value="Jelly Rolls"/>
    <property type="match status" value="1"/>
</dbReference>
<dbReference type="Gene3D" id="1.10.10.60">
    <property type="entry name" value="Homeodomain-like"/>
    <property type="match status" value="2"/>
</dbReference>
<keyword evidence="1" id="KW-0805">Transcription regulation</keyword>
<reference evidence="6" key="1">
    <citation type="submission" date="2016-01" db="EMBL/GenBank/DDBJ databases">
        <title>Draft genome of Chromobacterium sp. F49.</title>
        <authorList>
            <person name="Hong K.W."/>
        </authorList>
    </citation>
    <scope>NUCLEOTIDE SEQUENCE [LARGE SCALE GENOMIC DNA]</scope>
    <source>
        <strain evidence="6">M63</strain>
    </source>
</reference>
<evidence type="ECO:0000256" key="1">
    <source>
        <dbReference type="ARBA" id="ARBA00023015"/>
    </source>
</evidence>
<dbReference type="InterPro" id="IPR014710">
    <property type="entry name" value="RmlC-like_jellyroll"/>
</dbReference>
<dbReference type="GO" id="GO:0003700">
    <property type="term" value="F:DNA-binding transcription factor activity"/>
    <property type="evidence" value="ECO:0007669"/>
    <property type="project" value="InterPro"/>
</dbReference>
<dbReference type="RefSeq" id="WP_063184439.1">
    <property type="nucleotide sequence ID" value="NZ_LQRA01000069.1"/>
</dbReference>
<accession>A0A163WAL2</accession>
<sequence length="291" mass="34075">MQNSIRDNQLRMLWSSRIDYSENSGVKPHSHADLYQLLLIISGSGTVQLGNQHLPITSNQYILLPQTIEHGFQFSEDTTTLDFKFQILCKEFRELVSDCNLMEPADINNLDQFKQVFKLSIAYQKTKDSLLRYRIDVGFKAAFLFLLHARQSLKNSQRLTETSEVVSDSAIVQFLREHIHTKITLAEIARHFGFHPHYFINLCHKELGLSPMHYLQQLRLEKAREYLEFTNMSIDEIADTLSLSTPYFSRLFREREGLPPSQYREQTRTLVDKDIILEQDFSVEMQPRRNN</sequence>
<dbReference type="AlphaFoldDB" id="A0A163WAL2"/>
<dbReference type="OrthoDB" id="337756at2"/>
<evidence type="ECO:0000256" key="2">
    <source>
        <dbReference type="ARBA" id="ARBA00023125"/>
    </source>
</evidence>
<dbReference type="InterPro" id="IPR018060">
    <property type="entry name" value="HTH_AraC"/>
</dbReference>
<evidence type="ECO:0000313" key="6">
    <source>
        <dbReference type="Proteomes" id="UP000076563"/>
    </source>
</evidence>
<dbReference type="EMBL" id="LQRA01000069">
    <property type="protein sequence ID" value="KZE76087.1"/>
    <property type="molecule type" value="Genomic_DNA"/>
</dbReference>
<evidence type="ECO:0000256" key="3">
    <source>
        <dbReference type="ARBA" id="ARBA00023163"/>
    </source>
</evidence>
<dbReference type="PANTHER" id="PTHR43280">
    <property type="entry name" value="ARAC-FAMILY TRANSCRIPTIONAL REGULATOR"/>
    <property type="match status" value="1"/>
</dbReference>
<proteinExistence type="predicted"/>
<dbReference type="Pfam" id="PF12833">
    <property type="entry name" value="HTH_18"/>
    <property type="match status" value="1"/>
</dbReference>
<dbReference type="PROSITE" id="PS01124">
    <property type="entry name" value="HTH_ARAC_FAMILY_2"/>
    <property type="match status" value="1"/>
</dbReference>
<dbReference type="PANTHER" id="PTHR43280:SF2">
    <property type="entry name" value="HTH-TYPE TRANSCRIPTIONAL REGULATOR EXSA"/>
    <property type="match status" value="1"/>
</dbReference>
<organism evidence="5 6">
    <name type="scientific">Paenibacillus elgii</name>
    <dbReference type="NCBI Taxonomy" id="189691"/>
    <lineage>
        <taxon>Bacteria</taxon>
        <taxon>Bacillati</taxon>
        <taxon>Bacillota</taxon>
        <taxon>Bacilli</taxon>
        <taxon>Bacillales</taxon>
        <taxon>Paenibacillaceae</taxon>
        <taxon>Paenibacillus</taxon>
    </lineage>
</organism>
<dbReference type="InterPro" id="IPR011051">
    <property type="entry name" value="RmlC_Cupin_sf"/>
</dbReference>
<protein>
    <recommendedName>
        <fullName evidence="4">HTH araC/xylS-type domain-containing protein</fullName>
    </recommendedName>
</protein>
<dbReference type="InterPro" id="IPR003313">
    <property type="entry name" value="AraC-bd"/>
</dbReference>
<name>A0A163WAL2_9BACL</name>
<dbReference type="SMART" id="SM00342">
    <property type="entry name" value="HTH_ARAC"/>
    <property type="match status" value="1"/>
</dbReference>
<dbReference type="GO" id="GO:0043565">
    <property type="term" value="F:sequence-specific DNA binding"/>
    <property type="evidence" value="ECO:0007669"/>
    <property type="project" value="InterPro"/>
</dbReference>
<evidence type="ECO:0000259" key="4">
    <source>
        <dbReference type="PROSITE" id="PS01124"/>
    </source>
</evidence>
<comment type="caution">
    <text evidence="5">The sequence shown here is derived from an EMBL/GenBank/DDBJ whole genome shotgun (WGS) entry which is preliminary data.</text>
</comment>
<evidence type="ECO:0000313" key="5">
    <source>
        <dbReference type="EMBL" id="KZE76087.1"/>
    </source>
</evidence>
<keyword evidence="6" id="KW-1185">Reference proteome</keyword>
<gene>
    <name evidence="5" type="ORF">AV654_24550</name>
</gene>
<dbReference type="InterPro" id="IPR009057">
    <property type="entry name" value="Homeodomain-like_sf"/>
</dbReference>